<evidence type="ECO:0000256" key="10">
    <source>
        <dbReference type="SAM" id="MobiDB-lite"/>
    </source>
</evidence>
<feature type="region of interest" description="Disordered" evidence="10">
    <location>
        <begin position="337"/>
        <end position="358"/>
    </location>
</feature>
<evidence type="ECO:0000256" key="8">
    <source>
        <dbReference type="ARBA" id="ARBA00047927"/>
    </source>
</evidence>
<evidence type="ECO:0000256" key="7">
    <source>
        <dbReference type="ARBA" id="ARBA00047562"/>
    </source>
</evidence>
<keyword evidence="3" id="KW-0963">Cytoplasm</keyword>
<protein>
    <recommendedName>
        <fullName evidence="2">diphosphoinositol-polyphosphate diphosphatase</fullName>
        <ecNumber evidence="2">3.6.1.52</ecNumber>
    </recommendedName>
</protein>
<feature type="domain" description="Tyrosine-protein phosphatase" evidence="11">
    <location>
        <begin position="180"/>
        <end position="333"/>
    </location>
</feature>
<comment type="catalytic activity">
    <reaction evidence="8">
        <text>1,5-bis(diphospho)-1D-myo-inositol 2,3,4,6-tetrakisphosphate + H2O = 1-diphospho-1D-myo-inositol 2,3,4,5,6-pentakisphosphate + phosphate + 2 H(+)</text>
        <dbReference type="Rhea" id="RHEA:79699"/>
        <dbReference type="ChEBI" id="CHEBI:15377"/>
        <dbReference type="ChEBI" id="CHEBI:15378"/>
        <dbReference type="ChEBI" id="CHEBI:43474"/>
        <dbReference type="ChEBI" id="CHEBI:74946"/>
        <dbReference type="ChEBI" id="CHEBI:77983"/>
        <dbReference type="EC" id="3.6.1.52"/>
    </reaction>
    <physiologicalReaction direction="left-to-right" evidence="8">
        <dbReference type="Rhea" id="RHEA:79700"/>
    </physiologicalReaction>
</comment>
<keyword evidence="13" id="KW-1185">Reference proteome</keyword>
<feature type="region of interest" description="Disordered" evidence="10">
    <location>
        <begin position="78"/>
        <end position="105"/>
    </location>
</feature>
<dbReference type="EMBL" id="KN847538">
    <property type="protein sequence ID" value="KIW05172.1"/>
    <property type="molecule type" value="Genomic_DNA"/>
</dbReference>
<evidence type="ECO:0000256" key="1">
    <source>
        <dbReference type="ARBA" id="ARBA00004496"/>
    </source>
</evidence>
<dbReference type="GO" id="GO:0005737">
    <property type="term" value="C:cytoplasm"/>
    <property type="evidence" value="ECO:0007669"/>
    <property type="project" value="UniProtKB-SubCell"/>
</dbReference>
<comment type="catalytic activity">
    <reaction evidence="7">
        <text>3,5-bis(diphospho)-1D-myo-inositol 1,2,4,6-tetrakisphosphate + H2O = 3-diphospho-1D-myo-inositol 1,2,4,5,6-pentakisphosphate + phosphate + 2 H(+)</text>
        <dbReference type="Rhea" id="RHEA:56312"/>
        <dbReference type="ChEBI" id="CHEBI:15377"/>
        <dbReference type="ChEBI" id="CHEBI:15378"/>
        <dbReference type="ChEBI" id="CHEBI:43474"/>
        <dbReference type="ChEBI" id="CHEBI:140372"/>
        <dbReference type="ChEBI" id="CHEBI:140374"/>
        <dbReference type="EC" id="3.6.1.52"/>
    </reaction>
    <physiologicalReaction direction="left-to-right" evidence="7">
        <dbReference type="Rhea" id="RHEA:56313"/>
    </physiologicalReaction>
</comment>
<dbReference type="InterPro" id="IPR020422">
    <property type="entry name" value="TYR_PHOSPHATASE_DUAL_dom"/>
</dbReference>
<evidence type="ECO:0000256" key="4">
    <source>
        <dbReference type="ARBA" id="ARBA00022801"/>
    </source>
</evidence>
<organism evidence="12 13">
    <name type="scientific">Verruconis gallopava</name>
    <dbReference type="NCBI Taxonomy" id="253628"/>
    <lineage>
        <taxon>Eukaryota</taxon>
        <taxon>Fungi</taxon>
        <taxon>Dikarya</taxon>
        <taxon>Ascomycota</taxon>
        <taxon>Pezizomycotina</taxon>
        <taxon>Dothideomycetes</taxon>
        <taxon>Pleosporomycetidae</taxon>
        <taxon>Venturiales</taxon>
        <taxon>Sympoventuriaceae</taxon>
        <taxon>Verruconis</taxon>
    </lineage>
</organism>
<comment type="catalytic activity">
    <reaction evidence="9">
        <text>6-diphospho-1D-myo-inositol pentakisphosphate + H2O = 1D-myo-inositol hexakisphosphate + phosphate + H(+)</text>
        <dbReference type="Rhea" id="RHEA:79703"/>
        <dbReference type="ChEBI" id="CHEBI:15377"/>
        <dbReference type="ChEBI" id="CHEBI:15378"/>
        <dbReference type="ChEBI" id="CHEBI:43474"/>
        <dbReference type="ChEBI" id="CHEBI:58130"/>
        <dbReference type="ChEBI" id="CHEBI:230534"/>
        <dbReference type="EC" id="3.6.1.52"/>
    </reaction>
    <physiologicalReaction direction="left-to-right" evidence="9">
        <dbReference type="Rhea" id="RHEA:79704"/>
    </physiologicalReaction>
</comment>
<dbReference type="Proteomes" id="UP000053259">
    <property type="component" value="Unassembled WGS sequence"/>
</dbReference>
<evidence type="ECO:0000313" key="12">
    <source>
        <dbReference type="EMBL" id="KIW05172.1"/>
    </source>
</evidence>
<dbReference type="PANTHER" id="PTHR31126">
    <property type="entry name" value="TYROSINE-PROTEIN PHOSPHATASE"/>
    <property type="match status" value="1"/>
</dbReference>
<dbReference type="Gene3D" id="3.90.190.10">
    <property type="entry name" value="Protein tyrosine phosphatase superfamily"/>
    <property type="match status" value="1"/>
</dbReference>
<evidence type="ECO:0000256" key="3">
    <source>
        <dbReference type="ARBA" id="ARBA00022490"/>
    </source>
</evidence>
<evidence type="ECO:0000256" key="2">
    <source>
        <dbReference type="ARBA" id="ARBA00012527"/>
    </source>
</evidence>
<dbReference type="VEuPathDB" id="FungiDB:PV09_03723"/>
<dbReference type="FunFam" id="3.90.190.10:FF:000035">
    <property type="entry name" value="Tyrosine phosphatase, putative"/>
    <property type="match status" value="1"/>
</dbReference>
<dbReference type="SUPFAM" id="SSF52799">
    <property type="entry name" value="(Phosphotyrosine protein) phosphatases II"/>
    <property type="match status" value="1"/>
</dbReference>
<evidence type="ECO:0000256" key="5">
    <source>
        <dbReference type="ARBA" id="ARBA00044949"/>
    </source>
</evidence>
<dbReference type="InParanoid" id="A0A0D1YWT1"/>
<dbReference type="GO" id="GO:0016791">
    <property type="term" value="F:phosphatase activity"/>
    <property type="evidence" value="ECO:0007669"/>
    <property type="project" value="InterPro"/>
</dbReference>
<comment type="catalytic activity">
    <reaction evidence="6">
        <text>5-diphospho-1D-myo-inositol 1,2,3,4,6-pentakisphosphate + H2O = 1D-myo-inositol hexakisphosphate + phosphate + H(+)</text>
        <dbReference type="Rhea" id="RHEA:22384"/>
        <dbReference type="ChEBI" id="CHEBI:15377"/>
        <dbReference type="ChEBI" id="CHEBI:15378"/>
        <dbReference type="ChEBI" id="CHEBI:43474"/>
        <dbReference type="ChEBI" id="CHEBI:58130"/>
        <dbReference type="ChEBI" id="CHEBI:58628"/>
        <dbReference type="EC" id="3.6.1.52"/>
    </reaction>
    <physiologicalReaction direction="left-to-right" evidence="6">
        <dbReference type="Rhea" id="RHEA:22385"/>
    </physiologicalReaction>
</comment>
<comment type="similarity">
    <text evidence="5">Belongs to the protein-tyrosine phosphatase family. Atypical dual-specificity phosphatase Siw14-like subfamily.</text>
</comment>
<dbReference type="PROSITE" id="PS00383">
    <property type="entry name" value="TYR_PHOSPHATASE_1"/>
    <property type="match status" value="1"/>
</dbReference>
<dbReference type="EC" id="3.6.1.52" evidence="2"/>
<dbReference type="GeneID" id="27311696"/>
<reference evidence="12 13" key="1">
    <citation type="submission" date="2015-01" db="EMBL/GenBank/DDBJ databases">
        <title>The Genome Sequence of Ochroconis gallopava CBS43764.</title>
        <authorList>
            <consortium name="The Broad Institute Genomics Platform"/>
            <person name="Cuomo C."/>
            <person name="de Hoog S."/>
            <person name="Gorbushina A."/>
            <person name="Stielow B."/>
            <person name="Teixiera M."/>
            <person name="Abouelleil A."/>
            <person name="Chapman S.B."/>
            <person name="Priest M."/>
            <person name="Young S.K."/>
            <person name="Wortman J."/>
            <person name="Nusbaum C."/>
            <person name="Birren B."/>
        </authorList>
    </citation>
    <scope>NUCLEOTIDE SEQUENCE [LARGE SCALE GENOMIC DNA]</scope>
    <source>
        <strain evidence="12 13">CBS 43764</strain>
    </source>
</reference>
<dbReference type="InterPro" id="IPR020428">
    <property type="entry name" value="PFA-DSPs"/>
</dbReference>
<dbReference type="InterPro" id="IPR004861">
    <property type="entry name" value="Siw14-like"/>
</dbReference>
<name>A0A0D1YWT1_9PEZI</name>
<sequence>MHLIWPIFCFFDTNLAKSSPPLRGYSAASRLTFPLSNFVPLEPLGLQAEVKPARSQAGGYLYISRDLPQIISGLVRHSSPTFTPTEPHADSSRTKAMSIPDPSSSYDDFEGVHPAIIRAYDAWAESVDSFDGSDIYGIGVGSSREVSPERTSLATSPSQRKLSISCIAPARLTSHIPPTNFGAVMPGEIFRSQFPLPENFSFLKTLKLKTILTLVPEPYPQPYVQFLDDAGIKQIRVHVPANKEVIKIEPATMAQALGAVLDRSNYPLLIHCNKGKHRTGCVVACFRKVLGADLDSILHEYHTYAGRKARVLDQDFIRSFDERALLWLARENGYLSDDEPRSESPSVMNMQLPSRTRG</sequence>
<evidence type="ECO:0000256" key="9">
    <source>
        <dbReference type="ARBA" id="ARBA00048424"/>
    </source>
</evidence>
<evidence type="ECO:0000256" key="6">
    <source>
        <dbReference type="ARBA" id="ARBA00047342"/>
    </source>
</evidence>
<comment type="subcellular location">
    <subcellularLocation>
        <location evidence="1">Cytoplasm</location>
    </subcellularLocation>
</comment>
<dbReference type="STRING" id="253628.A0A0D1YWT1"/>
<dbReference type="InterPro" id="IPR029021">
    <property type="entry name" value="Prot-tyrosine_phosphatase-like"/>
</dbReference>
<feature type="compositionally biased region" description="Polar residues" evidence="10">
    <location>
        <begin position="343"/>
        <end position="358"/>
    </location>
</feature>
<dbReference type="Pfam" id="PF03162">
    <property type="entry name" value="Y_phosphatase2"/>
    <property type="match status" value="1"/>
</dbReference>
<proteinExistence type="inferred from homology"/>
<evidence type="ECO:0000259" key="11">
    <source>
        <dbReference type="PROSITE" id="PS50054"/>
    </source>
</evidence>
<keyword evidence="4" id="KW-0378">Hydrolase</keyword>
<dbReference type="PROSITE" id="PS50054">
    <property type="entry name" value="TYR_PHOSPHATASE_DUAL"/>
    <property type="match status" value="1"/>
</dbReference>
<accession>A0A0D1YWT1</accession>
<dbReference type="RefSeq" id="XP_016215041.1">
    <property type="nucleotide sequence ID" value="XM_016356952.1"/>
</dbReference>
<dbReference type="PANTHER" id="PTHR31126:SF48">
    <property type="entry name" value="INOSITOL PHOSPHATASE SIW14"/>
    <property type="match status" value="1"/>
</dbReference>
<dbReference type="AlphaFoldDB" id="A0A0D1YWT1"/>
<dbReference type="PRINTS" id="PR01911">
    <property type="entry name" value="PFDSPHPHTASE"/>
</dbReference>
<dbReference type="GO" id="GO:0052840">
    <property type="term" value="F:inositol diphosphate tetrakisphosphate diphosphatase activity"/>
    <property type="evidence" value="ECO:0007669"/>
    <property type="project" value="TreeGrafter"/>
</dbReference>
<dbReference type="InterPro" id="IPR016130">
    <property type="entry name" value="Tyr_Pase_AS"/>
</dbReference>
<gene>
    <name evidence="12" type="ORF">PV09_03723</name>
</gene>
<evidence type="ECO:0000313" key="13">
    <source>
        <dbReference type="Proteomes" id="UP000053259"/>
    </source>
</evidence>
<dbReference type="OrthoDB" id="6375174at2759"/>